<sequence>MGKRDKSQKELVKKIKSEVSQIEEAFESIEKLISRNERLAEQLLGINVEEGA</sequence>
<feature type="coiled-coil region" evidence="1">
    <location>
        <begin position="12"/>
        <end position="42"/>
    </location>
</feature>
<accession>A0A3Q9RRN0</accession>
<evidence type="ECO:0000313" key="3">
    <source>
        <dbReference type="Proteomes" id="UP000283095"/>
    </source>
</evidence>
<reference evidence="2 3" key="1">
    <citation type="submission" date="2018-01" db="EMBL/GenBank/DDBJ databases">
        <title>Bacillus asahii Genome sequencing and assembly.</title>
        <authorList>
            <person name="Jiang H."/>
            <person name="Feng Y."/>
            <person name="Zhao F."/>
            <person name="Lin X."/>
        </authorList>
    </citation>
    <scope>NUCLEOTIDE SEQUENCE [LARGE SCALE GENOMIC DNA]</scope>
    <source>
        <strain evidence="2 3">OM18</strain>
    </source>
</reference>
<organism evidence="2 3">
    <name type="scientific">Peribacillus asahii</name>
    <dbReference type="NCBI Taxonomy" id="228899"/>
    <lineage>
        <taxon>Bacteria</taxon>
        <taxon>Bacillati</taxon>
        <taxon>Bacillota</taxon>
        <taxon>Bacilli</taxon>
        <taxon>Bacillales</taxon>
        <taxon>Bacillaceae</taxon>
        <taxon>Peribacillus</taxon>
    </lineage>
</organism>
<dbReference type="AlphaFoldDB" id="A0A3Q9RRN0"/>
<dbReference type="RefSeq" id="WP_164853106.1">
    <property type="nucleotide sequence ID" value="NZ_CP026095.1"/>
</dbReference>
<dbReference type="Proteomes" id="UP000283095">
    <property type="component" value="Chromosome"/>
</dbReference>
<evidence type="ECO:0000256" key="1">
    <source>
        <dbReference type="SAM" id="Coils"/>
    </source>
</evidence>
<dbReference type="EMBL" id="CP026095">
    <property type="protein sequence ID" value="AZV45191.1"/>
    <property type="molecule type" value="Genomic_DNA"/>
</dbReference>
<keyword evidence="1" id="KW-0175">Coiled coil</keyword>
<proteinExistence type="predicted"/>
<name>A0A3Q9RRN0_9BACI</name>
<dbReference type="KEGG" id="pasa:BAOM_4612"/>
<evidence type="ECO:0000313" key="2">
    <source>
        <dbReference type="EMBL" id="AZV45191.1"/>
    </source>
</evidence>
<gene>
    <name evidence="2" type="ORF">BAOM_4612</name>
</gene>
<protein>
    <submittedName>
        <fullName evidence="2">Uncharacterized protein</fullName>
    </submittedName>
</protein>